<keyword evidence="4" id="KW-1185">Reference proteome</keyword>
<feature type="chain" id="PRO_5043011728" evidence="2">
    <location>
        <begin position="20"/>
        <end position="424"/>
    </location>
</feature>
<evidence type="ECO:0000313" key="3">
    <source>
        <dbReference type="EMBL" id="KAK5981543.1"/>
    </source>
</evidence>
<comment type="caution">
    <text evidence="3">The sequence shown here is derived from an EMBL/GenBank/DDBJ whole genome shotgun (WGS) entry which is preliminary data.</text>
</comment>
<feature type="signal peptide" evidence="2">
    <location>
        <begin position="1"/>
        <end position="19"/>
    </location>
</feature>
<proteinExistence type="predicted"/>
<feature type="compositionally biased region" description="Basic residues" evidence="1">
    <location>
        <begin position="375"/>
        <end position="384"/>
    </location>
</feature>
<feature type="region of interest" description="Disordered" evidence="1">
    <location>
        <begin position="107"/>
        <end position="199"/>
    </location>
</feature>
<dbReference type="AlphaFoldDB" id="A0AAN8ISD0"/>
<feature type="region of interest" description="Disordered" evidence="1">
    <location>
        <begin position="254"/>
        <end position="322"/>
    </location>
</feature>
<protein>
    <submittedName>
        <fullName evidence="3">Uncharacterized protein</fullName>
    </submittedName>
</protein>
<feature type="compositionally biased region" description="Pro residues" evidence="1">
    <location>
        <begin position="254"/>
        <end position="281"/>
    </location>
</feature>
<evidence type="ECO:0000256" key="2">
    <source>
        <dbReference type="SAM" id="SignalP"/>
    </source>
</evidence>
<evidence type="ECO:0000313" key="4">
    <source>
        <dbReference type="Proteomes" id="UP001331761"/>
    </source>
</evidence>
<name>A0AAN8ISD0_TRICO</name>
<dbReference type="Proteomes" id="UP001331761">
    <property type="component" value="Unassembled WGS sequence"/>
</dbReference>
<feature type="compositionally biased region" description="Low complexity" evidence="1">
    <location>
        <begin position="286"/>
        <end position="305"/>
    </location>
</feature>
<accession>A0AAN8ISD0</accession>
<feature type="compositionally biased region" description="Low complexity" evidence="1">
    <location>
        <begin position="107"/>
        <end position="196"/>
    </location>
</feature>
<organism evidence="3 4">
    <name type="scientific">Trichostrongylus colubriformis</name>
    <name type="common">Black scour worm</name>
    <dbReference type="NCBI Taxonomy" id="6319"/>
    <lineage>
        <taxon>Eukaryota</taxon>
        <taxon>Metazoa</taxon>
        <taxon>Ecdysozoa</taxon>
        <taxon>Nematoda</taxon>
        <taxon>Chromadorea</taxon>
        <taxon>Rhabditida</taxon>
        <taxon>Rhabditina</taxon>
        <taxon>Rhabditomorpha</taxon>
        <taxon>Strongyloidea</taxon>
        <taxon>Trichostrongylidae</taxon>
        <taxon>Trichostrongylus</taxon>
    </lineage>
</organism>
<dbReference type="EMBL" id="WIXE01006179">
    <property type="protein sequence ID" value="KAK5981543.1"/>
    <property type="molecule type" value="Genomic_DNA"/>
</dbReference>
<feature type="region of interest" description="Disordered" evidence="1">
    <location>
        <begin position="359"/>
        <end position="387"/>
    </location>
</feature>
<gene>
    <name evidence="3" type="ORF">GCK32_002512</name>
</gene>
<reference evidence="3 4" key="1">
    <citation type="submission" date="2019-10" db="EMBL/GenBank/DDBJ databases">
        <title>Assembly and Annotation for the nematode Trichostrongylus colubriformis.</title>
        <authorList>
            <person name="Martin J."/>
        </authorList>
    </citation>
    <scope>NUCLEOTIDE SEQUENCE [LARGE SCALE GENOMIC DNA]</scope>
    <source>
        <strain evidence="3">G859</strain>
        <tissue evidence="3">Whole worm</tissue>
    </source>
</reference>
<evidence type="ECO:0000256" key="1">
    <source>
        <dbReference type="SAM" id="MobiDB-lite"/>
    </source>
</evidence>
<sequence length="424" mass="44845">MPFLRLLALVLLAIQPVWNQATSGPGVVVQRGCATVQCAPNFVCVTRNTPPVGELPFCVPGNSALCTQIQCPPGQTCIFVEVTNCGSASCTPVARCALPGATIITTPPVTPTRTTTTTTGSTITTTGSTTTTRPTTTTTRRTTLRPTTTTTRRTTATTTRRTTFTTRPTRPTTTTRTTTRFTTTRRPATTRRPTTTSGYDGRYPGIHYCITGYYGNPDPAALGYVRPAGVISIPSPISNPRPVPNFPIPPPGYLVPGNPPPNSGPPPVAPLPQGVRPPAPPRMTGSAPASRPSTALAPSRPSSSRPSPPSSPSVSAPASPITKRIVPVQTATTRPTVVAANGQVAFEADAYAIPPSMRQGNVANANRKPSAPLRPPKRHNKRSKGAVWTANHWKQEITTRAPTSTRSPRVVRIFPVILSRAPII</sequence>
<keyword evidence="2" id="KW-0732">Signal</keyword>